<dbReference type="GO" id="GO:0043531">
    <property type="term" value="F:ADP binding"/>
    <property type="evidence" value="ECO:0007669"/>
    <property type="project" value="InterPro"/>
</dbReference>
<accession>A0A444JGM0</accession>
<evidence type="ECO:0000256" key="1">
    <source>
        <dbReference type="ARBA" id="ARBA00022703"/>
    </source>
</evidence>
<dbReference type="InterPro" id="IPR042197">
    <property type="entry name" value="Apaf_helical"/>
</dbReference>
<dbReference type="SUPFAM" id="SSF52540">
    <property type="entry name" value="P-loop containing nucleoside triphosphate hydrolases"/>
    <property type="match status" value="1"/>
</dbReference>
<evidence type="ECO:0000313" key="4">
    <source>
        <dbReference type="EMBL" id="RWX52250.1"/>
    </source>
</evidence>
<dbReference type="Gene3D" id="3.40.50.300">
    <property type="entry name" value="P-loop containing nucleotide triphosphate hydrolases"/>
    <property type="match status" value="1"/>
</dbReference>
<dbReference type="Gene3D" id="1.10.10.10">
    <property type="entry name" value="Winged helix-like DNA-binding domain superfamily/Winged helix DNA-binding domain"/>
    <property type="match status" value="1"/>
</dbReference>
<dbReference type="SUPFAM" id="SSF48371">
    <property type="entry name" value="ARM repeat"/>
    <property type="match status" value="1"/>
</dbReference>
<dbReference type="PANTHER" id="PTHR22845:SF5">
    <property type="entry name" value="APOPTOTIC PROTEASE-ACTIVATING FACTOR 1"/>
    <property type="match status" value="1"/>
</dbReference>
<dbReference type="EMBL" id="MTKS01000025">
    <property type="protein sequence ID" value="RWX52250.1"/>
    <property type="molecule type" value="Genomic_DNA"/>
</dbReference>
<dbReference type="Pfam" id="PF00931">
    <property type="entry name" value="NB-ARC"/>
    <property type="match status" value="1"/>
</dbReference>
<dbReference type="GO" id="GO:0005829">
    <property type="term" value="C:cytosol"/>
    <property type="evidence" value="ECO:0007669"/>
    <property type="project" value="UniProtKB-ARBA"/>
</dbReference>
<keyword evidence="1" id="KW-0053">Apoptosis</keyword>
<dbReference type="PANTHER" id="PTHR22845">
    <property type="entry name" value="APOPTOTIC PROTEASE-ACTIVATING FACTOR 1"/>
    <property type="match status" value="1"/>
</dbReference>
<organism evidence="4 5">
    <name type="scientific">Candidatus Electrothrix marina</name>
    <dbReference type="NCBI Taxonomy" id="1859130"/>
    <lineage>
        <taxon>Bacteria</taxon>
        <taxon>Pseudomonadati</taxon>
        <taxon>Thermodesulfobacteriota</taxon>
        <taxon>Desulfobulbia</taxon>
        <taxon>Desulfobulbales</taxon>
        <taxon>Desulfobulbaceae</taxon>
        <taxon>Candidatus Electrothrix</taxon>
    </lineage>
</organism>
<evidence type="ECO:0000313" key="5">
    <source>
        <dbReference type="Proteomes" id="UP000288892"/>
    </source>
</evidence>
<reference evidence="4 5" key="1">
    <citation type="submission" date="2017-01" db="EMBL/GenBank/DDBJ databases">
        <title>The cable genome- insights into the physiology and evolution of filamentous bacteria capable of sulfide oxidation via long distance electron transfer.</title>
        <authorList>
            <person name="Schreiber L."/>
            <person name="Bjerg J.T."/>
            <person name="Boggild A."/>
            <person name="Van De Vossenberg J."/>
            <person name="Meysman F."/>
            <person name="Nielsen L.P."/>
            <person name="Schramm A."/>
            <person name="Kjeldsen K.U."/>
        </authorList>
    </citation>
    <scope>NUCLEOTIDE SEQUENCE [LARGE SCALE GENOMIC DNA]</scope>
    <source>
        <strain evidence="4">A5</strain>
    </source>
</reference>
<name>A0A444JGM0_9BACT</name>
<dbReference type="AlphaFoldDB" id="A0A444JGM0"/>
<dbReference type="PRINTS" id="PR00364">
    <property type="entry name" value="DISEASERSIST"/>
</dbReference>
<dbReference type="Proteomes" id="UP000288892">
    <property type="component" value="Unassembled WGS sequence"/>
</dbReference>
<sequence length="798" mass="89381">MTKESKGLGTVNSGSGAVAHSGGVGAGQGGVAIGGNLYGDLHLHGSSASPPKPRSESGIFFGVPELPPNYLPRKEYLEEFRTALQQNSIGLTGAAHVGVQGMGGLGKSVLAIALARDEDVQAAFPGGIFWFTFGQEVKDDDLLAWQNTILKLLGQQEPEESIDFSRHRLNAALRDKCCLFIIDDIWDSRHLKCFDLSGTDCRFLLTSRKADVLERLGIEGKPIELLSEEQALAMLARYSAYDPDELPEEAVEIVKECGYLPLAVAAIGSMVKRKPANRWKLALHKLQEAKLDKIAFKFDYQYENLFRALQVSVEALPAVTQKYYATLAVFPEDAKIPESAVTMYWEHCRLSDDEPLDVIDALVDASLLSRDEYDALQLHDLLRDYLIKQTKDIAGLHKQLLDAYQAAYPGGWHTIPYESPCYFYNHWHFHSQIADEMAQASIIADDIIKHQSLLDLEKLRVALQFVNYNLEDIVYQLVKTNHHQDVLITCLNILGDEAKDEALRLLKEDKYPNLTASWLKRLGGEAKEEARNLLRKSQNSQVVVACLNLLGEEAKEKARNLLRKSQNSQVLVTCLDLLGKEAKEEARNLLKRSHNPHVLFTCLNLLGIEAKDEARFLLSTSNNKQVKRACLSVLGEEAKEEARYFLRESKHPMDLICCLKALGNDAKDEARLLILSSNNKRVLNTCLKILGEELKEDAHCFLKECKHPTVLSACLNALGDKAKKEARWLLKSRKNGGLLLTCIRILGKEAKAEAELLIKTSSDRLILKECRELIRFWETSLGSQFPELDQLRKKLADK</sequence>
<protein>
    <submittedName>
        <fullName evidence="4">NB-ARC domain-containing protein</fullName>
    </submittedName>
</protein>
<keyword evidence="5" id="KW-1185">Reference proteome</keyword>
<dbReference type="InterPro" id="IPR002182">
    <property type="entry name" value="NB-ARC"/>
</dbReference>
<gene>
    <name evidence="4" type="ORF">VU01_10255</name>
</gene>
<proteinExistence type="predicted"/>
<dbReference type="InterPro" id="IPR036388">
    <property type="entry name" value="WH-like_DNA-bd_sf"/>
</dbReference>
<evidence type="ECO:0000259" key="3">
    <source>
        <dbReference type="Pfam" id="PF00931"/>
    </source>
</evidence>
<dbReference type="InterPro" id="IPR027417">
    <property type="entry name" value="P-loop_NTPase"/>
</dbReference>
<comment type="caution">
    <text evidence="4">The sequence shown here is derived from an EMBL/GenBank/DDBJ whole genome shotgun (WGS) entry which is preliminary data.</text>
</comment>
<feature type="domain" description="NB-ARC" evidence="3">
    <location>
        <begin position="96"/>
        <end position="238"/>
    </location>
</feature>
<keyword evidence="2" id="KW-0677">Repeat</keyword>
<dbReference type="Gene3D" id="1.10.8.430">
    <property type="entry name" value="Helical domain of apoptotic protease-activating factors"/>
    <property type="match status" value="1"/>
</dbReference>
<evidence type="ECO:0000256" key="2">
    <source>
        <dbReference type="ARBA" id="ARBA00022737"/>
    </source>
</evidence>
<dbReference type="InterPro" id="IPR016024">
    <property type="entry name" value="ARM-type_fold"/>
</dbReference>